<dbReference type="EMBL" id="BJWI01000010">
    <property type="protein sequence ID" value="GEM01452.1"/>
    <property type="molecule type" value="Genomic_DNA"/>
</dbReference>
<dbReference type="Proteomes" id="UP000242243">
    <property type="component" value="Unassembled WGS sequence"/>
</dbReference>
<dbReference type="RefSeq" id="WP_089831273.1">
    <property type="nucleotide sequence ID" value="NZ_BJWI01000010.1"/>
</dbReference>
<dbReference type="CDD" id="cd07067">
    <property type="entry name" value="HP_PGM_like"/>
    <property type="match status" value="1"/>
</dbReference>
<dbReference type="GO" id="GO:0005737">
    <property type="term" value="C:cytoplasm"/>
    <property type="evidence" value="ECO:0007669"/>
    <property type="project" value="TreeGrafter"/>
</dbReference>
<reference evidence="2 3" key="1">
    <citation type="submission" date="2016-10" db="EMBL/GenBank/DDBJ databases">
        <authorList>
            <person name="de Groot N.N."/>
        </authorList>
    </citation>
    <scope>NUCLEOTIDE SEQUENCE [LARGE SCALE GENOMIC DNA]</scope>
    <source>
        <strain evidence="2 3">DSM 17073</strain>
    </source>
</reference>
<evidence type="ECO:0000313" key="4">
    <source>
        <dbReference type="Proteomes" id="UP000321547"/>
    </source>
</evidence>
<organism evidence="2 3">
    <name type="scientific">Halolactibacillus halophilus</name>
    <dbReference type="NCBI Taxonomy" id="306540"/>
    <lineage>
        <taxon>Bacteria</taxon>
        <taxon>Bacillati</taxon>
        <taxon>Bacillota</taxon>
        <taxon>Bacilli</taxon>
        <taxon>Bacillales</taxon>
        <taxon>Bacillaceae</taxon>
        <taxon>Halolactibacillus</taxon>
    </lineage>
</organism>
<evidence type="ECO:0000313" key="1">
    <source>
        <dbReference type="EMBL" id="GEM01452.1"/>
    </source>
</evidence>
<dbReference type="OrthoDB" id="512570at2"/>
<keyword evidence="4" id="KW-1185">Reference proteome</keyword>
<dbReference type="InterPro" id="IPR029033">
    <property type="entry name" value="His_PPase_superfam"/>
</dbReference>
<sequence>MKQLILIRHCHAEGKHKDSPLTNLGVNQARRLAEYLETEGLKPEKLVSSPYMRAVETVRPYARQHHLEVIKDTRLQEQVLSDQPVDDYIGVVQASFNDPDYKLPGGESAKDALCRFKQVIDEYSEENAPLLVVTHGHLLALYLNEINPDFDFKDWQVLKNPDVFIIHIDGDHQELKHVW</sequence>
<accession>A0A1I5NUY7</accession>
<dbReference type="InterPro" id="IPR013078">
    <property type="entry name" value="His_Pase_superF_clade-1"/>
</dbReference>
<dbReference type="STRING" id="306540.SAMN05421839_11137"/>
<dbReference type="InterPro" id="IPR050275">
    <property type="entry name" value="PGM_Phosphatase"/>
</dbReference>
<dbReference type="SUPFAM" id="SSF53254">
    <property type="entry name" value="Phosphoglycerate mutase-like"/>
    <property type="match status" value="1"/>
</dbReference>
<dbReference type="PANTHER" id="PTHR48100:SF1">
    <property type="entry name" value="HISTIDINE PHOSPHATASE FAMILY PROTEIN-RELATED"/>
    <property type="match status" value="1"/>
</dbReference>
<dbReference type="Proteomes" id="UP000321547">
    <property type="component" value="Unassembled WGS sequence"/>
</dbReference>
<evidence type="ECO:0000313" key="3">
    <source>
        <dbReference type="Proteomes" id="UP000242243"/>
    </source>
</evidence>
<dbReference type="EMBL" id="FOXC01000011">
    <property type="protein sequence ID" value="SFP25450.1"/>
    <property type="molecule type" value="Genomic_DNA"/>
</dbReference>
<name>A0A1I5NUY7_9BACI</name>
<proteinExistence type="predicted"/>
<evidence type="ECO:0000313" key="2">
    <source>
        <dbReference type="EMBL" id="SFP25450.1"/>
    </source>
</evidence>
<dbReference type="AlphaFoldDB" id="A0A1I5NUY7"/>
<dbReference type="PANTHER" id="PTHR48100">
    <property type="entry name" value="BROAD-SPECIFICITY PHOSPHATASE YOR283W-RELATED"/>
    <property type="match status" value="1"/>
</dbReference>
<protein>
    <submittedName>
        <fullName evidence="1 2">Phosphoglycerate mutase</fullName>
    </submittedName>
</protein>
<dbReference type="SMART" id="SM00855">
    <property type="entry name" value="PGAM"/>
    <property type="match status" value="1"/>
</dbReference>
<dbReference type="Pfam" id="PF00300">
    <property type="entry name" value="His_Phos_1"/>
    <property type="match status" value="1"/>
</dbReference>
<gene>
    <name evidence="1" type="primary">gpmA</name>
    <name evidence="1" type="ORF">HHA03_09840</name>
    <name evidence="2" type="ORF">SAMN05421839_11137</name>
</gene>
<reference evidence="1 4" key="2">
    <citation type="submission" date="2019-07" db="EMBL/GenBank/DDBJ databases">
        <title>Whole genome shotgun sequence of Halolactibacillus halophilus NBRC 100868.</title>
        <authorList>
            <person name="Hosoyama A."/>
            <person name="Uohara A."/>
            <person name="Ohji S."/>
            <person name="Ichikawa N."/>
        </authorList>
    </citation>
    <scope>NUCLEOTIDE SEQUENCE [LARGE SCALE GENOMIC DNA]</scope>
    <source>
        <strain evidence="1 4">NBRC 100868</strain>
    </source>
</reference>
<dbReference type="GO" id="GO:0016791">
    <property type="term" value="F:phosphatase activity"/>
    <property type="evidence" value="ECO:0007669"/>
    <property type="project" value="TreeGrafter"/>
</dbReference>
<dbReference type="Gene3D" id="3.40.50.1240">
    <property type="entry name" value="Phosphoglycerate mutase-like"/>
    <property type="match status" value="1"/>
</dbReference>